<feature type="compositionally biased region" description="Basic and acidic residues" evidence="2">
    <location>
        <begin position="177"/>
        <end position="188"/>
    </location>
</feature>
<feature type="compositionally biased region" description="Low complexity" evidence="2">
    <location>
        <begin position="914"/>
        <end position="933"/>
    </location>
</feature>
<feature type="domain" description="Kri1-like C-terminal" evidence="3">
    <location>
        <begin position="42"/>
        <end position="90"/>
    </location>
</feature>
<accession>A0A835Y9Y4</accession>
<dbReference type="AlphaFoldDB" id="A0A835Y9Y4"/>
<reference evidence="4" key="1">
    <citation type="journal article" date="2020" name="bioRxiv">
        <title>Comparative genomics of Chlamydomonas.</title>
        <authorList>
            <person name="Craig R.J."/>
            <person name="Hasan A.R."/>
            <person name="Ness R.W."/>
            <person name="Keightley P.D."/>
        </authorList>
    </citation>
    <scope>NUCLEOTIDE SEQUENCE</scope>
    <source>
        <strain evidence="4">CCAP 11/70</strain>
    </source>
</reference>
<feature type="region of interest" description="Disordered" evidence="2">
    <location>
        <begin position="393"/>
        <end position="692"/>
    </location>
</feature>
<dbReference type="PANTHER" id="PTHR14490:SF5">
    <property type="entry name" value="PROTEIN KRI1 HOMOLOG"/>
    <property type="match status" value="1"/>
</dbReference>
<dbReference type="PANTHER" id="PTHR14490">
    <property type="entry name" value="ZINC FINGER, ZZ TYPE"/>
    <property type="match status" value="1"/>
</dbReference>
<proteinExistence type="inferred from homology"/>
<feature type="compositionally biased region" description="Gly residues" evidence="2">
    <location>
        <begin position="516"/>
        <end position="533"/>
    </location>
</feature>
<gene>
    <name evidence="4" type="ORF">HYH03_004401</name>
</gene>
<dbReference type="GO" id="GO:0000447">
    <property type="term" value="P:endonucleolytic cleavage in ITS1 to separate SSU-rRNA from 5.8S rRNA and LSU-rRNA from tricistronic rRNA transcript (SSU-rRNA, 5.8S rRNA, LSU-rRNA)"/>
    <property type="evidence" value="ECO:0007669"/>
    <property type="project" value="TreeGrafter"/>
</dbReference>
<feature type="compositionally biased region" description="Low complexity" evidence="2">
    <location>
        <begin position="534"/>
        <end position="555"/>
    </location>
</feature>
<protein>
    <recommendedName>
        <fullName evidence="3">Kri1-like C-terminal domain-containing protein</fullName>
    </recommendedName>
</protein>
<keyword evidence="5" id="KW-1185">Reference proteome</keyword>
<dbReference type="InterPro" id="IPR018034">
    <property type="entry name" value="Kri1"/>
</dbReference>
<feature type="compositionally biased region" description="Polar residues" evidence="2">
    <location>
        <begin position="497"/>
        <end position="507"/>
    </location>
</feature>
<feature type="region of interest" description="Disordered" evidence="2">
    <location>
        <begin position="1"/>
        <end position="20"/>
    </location>
</feature>
<evidence type="ECO:0000313" key="5">
    <source>
        <dbReference type="Proteomes" id="UP000612055"/>
    </source>
</evidence>
<feature type="region of interest" description="Disordered" evidence="2">
    <location>
        <begin position="106"/>
        <end position="351"/>
    </location>
</feature>
<feature type="compositionally biased region" description="Low complexity" evidence="2">
    <location>
        <begin position="211"/>
        <end position="220"/>
    </location>
</feature>
<evidence type="ECO:0000256" key="2">
    <source>
        <dbReference type="SAM" id="MobiDB-lite"/>
    </source>
</evidence>
<dbReference type="OrthoDB" id="10252032at2759"/>
<evidence type="ECO:0000313" key="4">
    <source>
        <dbReference type="EMBL" id="KAG2497662.1"/>
    </source>
</evidence>
<sequence length="1104" mass="109063">MPKTSRGPYPSARSTDFEDSVGGVKTRFRYKENGGGTARGERAKTRFQYKEVPSNTFGLSVDDILCLDDKSLNQVVGMKRLAPYRKTLDRLRPNYKALAAVKGEAADKFGKQRRQQNKKQGWQDKGGPRQGGQWWGGGEGGAAAGGAGAAAGAGPGSAADADAKPSRPHADAQAQGRGEDRKRKDRPAGEAQAGPGPGSAGERKGKDKSQAAAGAAAAAGGEHGGKGKGGAGAGRGERGPAHGQGHKEHKEHKERKEHKPLSPQAARLASFAVPTLKKDQYHGGGGGAGGGGKGAGGAGGVKRKRGGEAQQAQQEPPSDGPQLSRAQKKNMKRSTREQGRRGLSSGFVGGQVCLSVRDSAEGVLDEGGTAAIIEDLASEYERSKAFMEALYRSLQGGGGSPGHGPSAEPAAPDPLAALADDPAEGRPGSGSNHSQSRVVPDPGAPYDDASGRSFHSEPLPRLGGVLRPGSGRPSPGRHSPGALSPTPSPHGGFGGVRSSTPSRLSSETGHRASSGSRGGGGPLVSDGGGGGGVRPADGASSPQLPPAAASPSPAQRFGRRLLSLFGGVKAPAAATTTTKKKATRSHVPPASKRHTVNGALPAPPANGPGPTLDSQLQPQPAFLPVSLDGLSPELVAVLTAPPPKPSAARQRRSSLDFSAAPPSHLRASLDLERADPHGPSEARARQPQPKVRASLEICGRSGAPAAAAASAELMAAAAASGAAVVQAPASPGRCSSPAPGAPGFGRGSQWSQTGGAVGPSGGGAGAGAGAAQVASSAVPGPQPPLLAVASPTGGHLPPLRHGSGASAHAAAATVCGPSVAAASPTHERGGPLPSVSPSMARVAAVGDGSGATEARSRSSSHLPIATLGHLPGPDQAPARPQAQAQAQGPHSGKGWDVRRRSSGTGDPFLGEWRTAATAGPGSGPGASVAAAGGPMRAPPKGSLSDGPMAGLLMVGGHNSGGVSCSSSLGGGVGGAAAAGEAGGGLSCGLPALPAHGLHHQSPLPGHPLHHAHPAPAPPSFPHLSPTAHGFHQQSLPPGPPQGPPQASIPVPAARATDPEQLGPQKLWLQSSLFTSGVVGPHVAAPAADAGVAAVVSAGAAGGGH</sequence>
<feature type="region of interest" description="Disordered" evidence="2">
    <location>
        <begin position="998"/>
        <end position="1057"/>
    </location>
</feature>
<feature type="compositionally biased region" description="Low complexity" evidence="2">
    <location>
        <begin position="769"/>
        <end position="779"/>
    </location>
</feature>
<feature type="compositionally biased region" description="Gly residues" evidence="2">
    <location>
        <begin position="128"/>
        <end position="155"/>
    </location>
</feature>
<dbReference type="GO" id="GO:0005730">
    <property type="term" value="C:nucleolus"/>
    <property type="evidence" value="ECO:0007669"/>
    <property type="project" value="TreeGrafter"/>
</dbReference>
<feature type="compositionally biased region" description="Basic and acidic residues" evidence="2">
    <location>
        <begin position="161"/>
        <end position="170"/>
    </location>
</feature>
<feature type="compositionally biased region" description="Gly residues" evidence="2">
    <location>
        <begin position="755"/>
        <end position="768"/>
    </location>
</feature>
<comment type="caution">
    <text evidence="4">The sequence shown here is derived from an EMBL/GenBank/DDBJ whole genome shotgun (WGS) entry which is preliminary data.</text>
</comment>
<feature type="compositionally biased region" description="Low complexity" evidence="2">
    <location>
        <begin position="403"/>
        <end position="420"/>
    </location>
</feature>
<name>A0A835Y9Y4_9CHLO</name>
<feature type="compositionally biased region" description="Basic residues" evidence="2">
    <location>
        <begin position="249"/>
        <end position="258"/>
    </location>
</feature>
<comment type="similarity">
    <text evidence="1">Belongs to the KRI1 family.</text>
</comment>
<feature type="compositionally biased region" description="Gly residues" evidence="2">
    <location>
        <begin position="282"/>
        <end position="300"/>
    </location>
</feature>
<organism evidence="4 5">
    <name type="scientific">Edaphochlamys debaryana</name>
    <dbReference type="NCBI Taxonomy" id="47281"/>
    <lineage>
        <taxon>Eukaryota</taxon>
        <taxon>Viridiplantae</taxon>
        <taxon>Chlorophyta</taxon>
        <taxon>core chlorophytes</taxon>
        <taxon>Chlorophyceae</taxon>
        <taxon>CS clade</taxon>
        <taxon>Chlamydomonadales</taxon>
        <taxon>Chlamydomonadales incertae sedis</taxon>
        <taxon>Edaphochlamys</taxon>
    </lineage>
</organism>
<evidence type="ECO:0000259" key="3">
    <source>
        <dbReference type="Pfam" id="PF12936"/>
    </source>
</evidence>
<feature type="region of interest" description="Disordered" evidence="2">
    <location>
        <begin position="821"/>
        <end position="942"/>
    </location>
</feature>
<dbReference type="InterPro" id="IPR024626">
    <property type="entry name" value="Kri1-like_C"/>
</dbReference>
<dbReference type="EMBL" id="JAEHOE010000013">
    <property type="protein sequence ID" value="KAG2497662.1"/>
    <property type="molecule type" value="Genomic_DNA"/>
</dbReference>
<dbReference type="Pfam" id="PF12936">
    <property type="entry name" value="Kri1_C"/>
    <property type="match status" value="1"/>
</dbReference>
<evidence type="ECO:0000256" key="1">
    <source>
        <dbReference type="ARBA" id="ARBA00007473"/>
    </source>
</evidence>
<feature type="compositionally biased region" description="Basic and acidic residues" evidence="2">
    <location>
        <begin position="667"/>
        <end position="684"/>
    </location>
</feature>
<feature type="region of interest" description="Disordered" evidence="2">
    <location>
        <begin position="729"/>
        <end position="805"/>
    </location>
</feature>
<dbReference type="Proteomes" id="UP000612055">
    <property type="component" value="Unassembled WGS sequence"/>
</dbReference>
<dbReference type="GO" id="GO:0030686">
    <property type="term" value="C:90S preribosome"/>
    <property type="evidence" value="ECO:0007669"/>
    <property type="project" value="TreeGrafter"/>
</dbReference>
<feature type="compositionally biased region" description="Basic and acidic residues" evidence="2">
    <location>
        <begin position="235"/>
        <end position="248"/>
    </location>
</feature>
<feature type="compositionally biased region" description="Low complexity" evidence="2">
    <location>
        <begin position="871"/>
        <end position="889"/>
    </location>
</feature>